<dbReference type="AlphaFoldDB" id="A0A9W9ZM85"/>
<organism evidence="1 2">
    <name type="scientific">Desmophyllum pertusum</name>
    <dbReference type="NCBI Taxonomy" id="174260"/>
    <lineage>
        <taxon>Eukaryota</taxon>
        <taxon>Metazoa</taxon>
        <taxon>Cnidaria</taxon>
        <taxon>Anthozoa</taxon>
        <taxon>Hexacorallia</taxon>
        <taxon>Scleractinia</taxon>
        <taxon>Caryophylliina</taxon>
        <taxon>Caryophylliidae</taxon>
        <taxon>Desmophyllum</taxon>
    </lineage>
</organism>
<dbReference type="Proteomes" id="UP001163046">
    <property type="component" value="Unassembled WGS sequence"/>
</dbReference>
<gene>
    <name evidence="1" type="ORF">OS493_023435</name>
</gene>
<dbReference type="EMBL" id="MU825890">
    <property type="protein sequence ID" value="KAJ7384111.1"/>
    <property type="molecule type" value="Genomic_DNA"/>
</dbReference>
<sequence length="327" mass="38420">MSISQFFELSYMATLSPEHRTLNMTDARESCENLRVYSDEARHELELLERTWLIDEFEQSLKSVQNYKSTLEHLLREAPDLVQYLQLYAAVLTGDYPTWKYNKKIVAEWDAEADPASPIPSLIPWQGPFHVSLNAAESTVLLFRPFFELFYKAIFGRNKVLPKRPKSHKIVTIITAAFGGWTIIRHEVLRLFGTVCKDPEYMLLHNLFEEILPLIFYLYHTVFRGGDLQQWLDVLFRMSLLFITFRRRNYDKATLCQLSDMVYHMRENRALTAIMEQHLCILTEKKVEIFHSVLRRLVAKTIFHIVVGKPLLKQTITVSYLILFKHS</sequence>
<comment type="caution">
    <text evidence="1">The sequence shown here is derived from an EMBL/GenBank/DDBJ whole genome shotgun (WGS) entry which is preliminary data.</text>
</comment>
<accession>A0A9W9ZM85</accession>
<evidence type="ECO:0000313" key="1">
    <source>
        <dbReference type="EMBL" id="KAJ7384111.1"/>
    </source>
</evidence>
<dbReference type="OrthoDB" id="5949084at2759"/>
<protein>
    <submittedName>
        <fullName evidence="1">Uncharacterized protein</fullName>
    </submittedName>
</protein>
<keyword evidence="2" id="KW-1185">Reference proteome</keyword>
<name>A0A9W9ZM85_9CNID</name>
<proteinExistence type="predicted"/>
<reference evidence="1" key="1">
    <citation type="submission" date="2023-01" db="EMBL/GenBank/DDBJ databases">
        <title>Genome assembly of the deep-sea coral Lophelia pertusa.</title>
        <authorList>
            <person name="Herrera S."/>
            <person name="Cordes E."/>
        </authorList>
    </citation>
    <scope>NUCLEOTIDE SEQUENCE</scope>
    <source>
        <strain evidence="1">USNM1676648</strain>
        <tissue evidence="1">Polyp</tissue>
    </source>
</reference>
<evidence type="ECO:0000313" key="2">
    <source>
        <dbReference type="Proteomes" id="UP001163046"/>
    </source>
</evidence>